<keyword evidence="3" id="KW-1185">Reference proteome</keyword>
<evidence type="ECO:0008006" key="4">
    <source>
        <dbReference type="Google" id="ProtNLM"/>
    </source>
</evidence>
<dbReference type="eggNOG" id="ENOG502ZYSE">
    <property type="taxonomic scope" value="Bacteria"/>
</dbReference>
<keyword evidence="1" id="KW-1133">Transmembrane helix</keyword>
<feature type="transmembrane region" description="Helical" evidence="1">
    <location>
        <begin position="126"/>
        <end position="147"/>
    </location>
</feature>
<protein>
    <recommendedName>
        <fullName evidence="4">DUF4271 domain-containing protein</fullName>
    </recommendedName>
</protein>
<proteinExistence type="predicted"/>
<keyword evidence="1" id="KW-0812">Transmembrane</keyword>
<evidence type="ECO:0000256" key="1">
    <source>
        <dbReference type="SAM" id="Phobius"/>
    </source>
</evidence>
<dbReference type="InterPro" id="IPR025367">
    <property type="entry name" value="DUF4271"/>
</dbReference>
<accession>A0A090Q1J8</accession>
<feature type="transmembrane region" description="Helical" evidence="1">
    <location>
        <begin position="7"/>
        <end position="28"/>
    </location>
</feature>
<comment type="caution">
    <text evidence="2">The sequence shown here is derived from an EMBL/GenBank/DDBJ whole genome shotgun (WGS) entry which is preliminary data.</text>
</comment>
<organism evidence="2 3">
    <name type="scientific">Nonlabens tegetincola</name>
    <dbReference type="NCBI Taxonomy" id="323273"/>
    <lineage>
        <taxon>Bacteria</taxon>
        <taxon>Pseudomonadati</taxon>
        <taxon>Bacteroidota</taxon>
        <taxon>Flavobacteriia</taxon>
        <taxon>Flavobacteriales</taxon>
        <taxon>Flavobacteriaceae</taxon>
        <taxon>Nonlabens</taxon>
    </lineage>
</organism>
<dbReference type="Proteomes" id="UP000029221">
    <property type="component" value="Unassembled WGS sequence"/>
</dbReference>
<dbReference type="Pfam" id="PF14093">
    <property type="entry name" value="DUF4271"/>
    <property type="match status" value="1"/>
</dbReference>
<gene>
    <name evidence="2" type="ORF">JCM19294_2380</name>
</gene>
<feature type="transmembrane region" description="Helical" evidence="1">
    <location>
        <begin position="89"/>
        <end position="106"/>
    </location>
</feature>
<feature type="transmembrane region" description="Helical" evidence="1">
    <location>
        <begin position="154"/>
        <end position="173"/>
    </location>
</feature>
<evidence type="ECO:0000313" key="3">
    <source>
        <dbReference type="Proteomes" id="UP000029221"/>
    </source>
</evidence>
<sequence>MSPLAQNFDWFFIVLTTLLVFVVIARYMSSIQITDYLSVFINDKIIKVTLDEPKTYRWIHAALIICYFVALTTIAQLVWGDNHLISKEWVMKLLLIILFYSFQYFVSKICSVITKTEDVVYLGWHYRWFMRNGFAIVAILFAIVAAFKSLQHDTLVIAGITAVFMEILISILIIVKLKKVLLNNWFYFILYLCALEIAPYLLLYKYVKGG</sequence>
<dbReference type="STRING" id="319236.BST91_12710"/>
<feature type="transmembrane region" description="Helical" evidence="1">
    <location>
        <begin position="185"/>
        <end position="204"/>
    </location>
</feature>
<dbReference type="AlphaFoldDB" id="A0A090Q1J8"/>
<dbReference type="RefSeq" id="WP_042276197.1">
    <property type="nucleotide sequence ID" value="NZ_BBML01000001.1"/>
</dbReference>
<name>A0A090Q1J8_9FLAO</name>
<evidence type="ECO:0000313" key="2">
    <source>
        <dbReference type="EMBL" id="GAK95598.1"/>
    </source>
</evidence>
<feature type="transmembrane region" description="Helical" evidence="1">
    <location>
        <begin position="58"/>
        <end position="77"/>
    </location>
</feature>
<keyword evidence="1" id="KW-0472">Membrane</keyword>
<reference evidence="2" key="1">
    <citation type="journal article" date="2014" name="Genome Announc.">
        <title>Draft Genome Sequences of Marine Flavobacterium Nonlabens Strains NR17, NR24, NR27, NR32, NR33, and Ara13.</title>
        <authorList>
            <person name="Nakanishi M."/>
            <person name="Meirelles P."/>
            <person name="Suzuki R."/>
            <person name="Takatani N."/>
            <person name="Mino S."/>
            <person name="Suda W."/>
            <person name="Oshima K."/>
            <person name="Hattori M."/>
            <person name="Ohkuma M."/>
            <person name="Hosokawa M."/>
            <person name="Miyashita K."/>
            <person name="Thompson F.L."/>
            <person name="Niwa A."/>
            <person name="Sawabe T."/>
            <person name="Sawabe T."/>
        </authorList>
    </citation>
    <scope>NUCLEOTIDE SEQUENCE [LARGE SCALE GENOMIC DNA]</scope>
    <source>
        <strain evidence="2">JCM 19294</strain>
    </source>
</reference>
<dbReference type="EMBL" id="BBML01000001">
    <property type="protein sequence ID" value="GAK95598.1"/>
    <property type="molecule type" value="Genomic_DNA"/>
</dbReference>